<dbReference type="Pfam" id="PF00581">
    <property type="entry name" value="Rhodanese"/>
    <property type="match status" value="2"/>
</dbReference>
<dbReference type="SUPFAM" id="SSF52821">
    <property type="entry name" value="Rhodanese/Cell cycle control phosphatase"/>
    <property type="match status" value="2"/>
</dbReference>
<dbReference type="STRING" id="64702.SAMN05443377_13219"/>
<dbReference type="EMBL" id="FOGZ01000032">
    <property type="protein sequence ID" value="SES02464.1"/>
    <property type="molecule type" value="Genomic_DNA"/>
</dbReference>
<evidence type="ECO:0000313" key="6">
    <source>
        <dbReference type="Proteomes" id="UP000198815"/>
    </source>
</evidence>
<dbReference type="AlphaFoldDB" id="A0A1H9TZZ0"/>
<dbReference type="InterPro" id="IPR036873">
    <property type="entry name" value="Rhodanese-like_dom_sf"/>
</dbReference>
<dbReference type="Proteomes" id="UP000198815">
    <property type="component" value="Unassembled WGS sequence"/>
</dbReference>
<organism evidence="5 6">
    <name type="scientific">Propionibacterium cyclohexanicum</name>
    <dbReference type="NCBI Taxonomy" id="64702"/>
    <lineage>
        <taxon>Bacteria</taxon>
        <taxon>Bacillati</taxon>
        <taxon>Actinomycetota</taxon>
        <taxon>Actinomycetes</taxon>
        <taxon>Propionibacteriales</taxon>
        <taxon>Propionibacteriaceae</taxon>
        <taxon>Propionibacterium</taxon>
    </lineage>
</organism>
<dbReference type="Gene3D" id="3.40.250.10">
    <property type="entry name" value="Rhodanese-like domain"/>
    <property type="match status" value="2"/>
</dbReference>
<dbReference type="CDD" id="cd01448">
    <property type="entry name" value="TST_Repeat_1"/>
    <property type="match status" value="1"/>
</dbReference>
<reference evidence="5 6" key="1">
    <citation type="submission" date="2016-10" db="EMBL/GenBank/DDBJ databases">
        <authorList>
            <person name="de Groot N.N."/>
        </authorList>
    </citation>
    <scope>NUCLEOTIDE SEQUENCE [LARGE SCALE GENOMIC DNA]</scope>
    <source>
        <strain evidence="5 6">DSM 16859</strain>
    </source>
</reference>
<gene>
    <name evidence="5" type="ORF">SAMN05443377_13219</name>
</gene>
<evidence type="ECO:0000256" key="3">
    <source>
        <dbReference type="SAM" id="MobiDB-lite"/>
    </source>
</evidence>
<proteinExistence type="predicted"/>
<feature type="domain" description="Rhodanese" evidence="4">
    <location>
        <begin position="21"/>
        <end position="134"/>
    </location>
</feature>
<sequence>MTLITPVELAGMLASATPPAVLDVRWSGPAAPGGGREDFEAGHVPGSQWISADDELSDRSKPGGRHPLPSRESFQTVLREHGVRRDRPVVVLDARDSQAAGRLWWMLTDAGLTDVHVLDGGFAAWQAAGLPVQAGPAEPVAPGDVVVGPPSLPTADADEVARASRNIWDVRAPERFRGDREPIDPRAGHIPGARNLPEQDNHRRDGRFKSVEELQRNLAQVRPGDIVYCGSGITAAQTLLALHIAGIDGVRLYPGSWSDWSGDPARPVALG</sequence>
<dbReference type="PANTHER" id="PTHR11364:SF27">
    <property type="entry name" value="SULFURTRANSFERASE"/>
    <property type="match status" value="1"/>
</dbReference>
<keyword evidence="1 5" id="KW-0808">Transferase</keyword>
<feature type="domain" description="Rhodanese" evidence="4">
    <location>
        <begin position="161"/>
        <end position="269"/>
    </location>
</feature>
<dbReference type="SMART" id="SM00450">
    <property type="entry name" value="RHOD"/>
    <property type="match status" value="2"/>
</dbReference>
<evidence type="ECO:0000313" key="5">
    <source>
        <dbReference type="EMBL" id="SES02464.1"/>
    </source>
</evidence>
<feature type="region of interest" description="Disordered" evidence="3">
    <location>
        <begin position="178"/>
        <end position="203"/>
    </location>
</feature>
<dbReference type="RefSeq" id="WP_091971297.1">
    <property type="nucleotide sequence ID" value="NZ_FOGZ01000032.1"/>
</dbReference>
<evidence type="ECO:0000256" key="2">
    <source>
        <dbReference type="ARBA" id="ARBA00022737"/>
    </source>
</evidence>
<evidence type="ECO:0000256" key="1">
    <source>
        <dbReference type="ARBA" id="ARBA00022679"/>
    </source>
</evidence>
<dbReference type="InterPro" id="IPR045078">
    <property type="entry name" value="TST/MPST-like"/>
</dbReference>
<protein>
    <submittedName>
        <fullName evidence="5">Thiosulfate/3-mercaptopyruvate sulfurtransferase</fullName>
    </submittedName>
</protein>
<keyword evidence="5" id="KW-0670">Pyruvate</keyword>
<feature type="region of interest" description="Disordered" evidence="3">
    <location>
        <begin position="49"/>
        <end position="73"/>
    </location>
</feature>
<keyword evidence="2" id="KW-0677">Repeat</keyword>
<dbReference type="PROSITE" id="PS50206">
    <property type="entry name" value="RHODANESE_3"/>
    <property type="match status" value="2"/>
</dbReference>
<dbReference type="GO" id="GO:0004792">
    <property type="term" value="F:thiosulfate-cyanide sulfurtransferase activity"/>
    <property type="evidence" value="ECO:0007669"/>
    <property type="project" value="TreeGrafter"/>
</dbReference>
<dbReference type="PANTHER" id="PTHR11364">
    <property type="entry name" value="THIOSULFATE SULFERTANSFERASE"/>
    <property type="match status" value="1"/>
</dbReference>
<accession>A0A1H9TZZ0</accession>
<evidence type="ECO:0000259" key="4">
    <source>
        <dbReference type="PROSITE" id="PS50206"/>
    </source>
</evidence>
<keyword evidence="6" id="KW-1185">Reference proteome</keyword>
<dbReference type="InterPro" id="IPR001763">
    <property type="entry name" value="Rhodanese-like_dom"/>
</dbReference>
<feature type="compositionally biased region" description="Basic and acidic residues" evidence="3">
    <location>
        <begin position="178"/>
        <end position="187"/>
    </location>
</feature>
<dbReference type="OrthoDB" id="9770030at2"/>
<dbReference type="CDD" id="cd01449">
    <property type="entry name" value="TST_Repeat_2"/>
    <property type="match status" value="1"/>
</dbReference>
<name>A0A1H9TZZ0_9ACTN</name>